<protein>
    <submittedName>
        <fullName evidence="3">Uncharacterized protein</fullName>
    </submittedName>
</protein>
<feature type="region of interest" description="Disordered" evidence="2">
    <location>
        <begin position="290"/>
        <end position="310"/>
    </location>
</feature>
<feature type="coiled-coil region" evidence="1">
    <location>
        <begin position="210"/>
        <end position="287"/>
    </location>
</feature>
<sequence>MSMPKVSRSKSKPGSTRSSVKRFQIPALSVPIKQPPLDPALERLKRKTVRRNAPAGEDIKKIREIIKGLNREVVTVQEFVALVSPHTGDNGNVLRSVMVEDLATFRKLAKQVYDTMTQDVSDVLANEQITVADYFNERYTLNMDKMMRTIDEIFRYVPNFDFEIYYTDPDYLKRLFPLPKEALDEVDPEEQAMQKRQEVYHRLQWMRSEGMRLNEENAHLQARLRQLKNQQKQELMKSYKLEEESEQRRSELEATEANLQNRLEDLNESMEKDIIQEEEEIRLAQDTKLAIPPKPKPKYGNVPKRKSREPWNVRTAKSIEDQAMQSAAQSAASTVSVTSVLSKTGTVKKVSRPKIKKKVVKTKGKRDVSPFHYSPPRTPPGTARQTSPFHYSPPKTPTEERAQPPPPEDTIPSRTVRYETTTTVVEELPPDQAPGRIYGRRGLAPKDTWRGFQ</sequence>
<name>A0AAN7ZIZ7_9COLE</name>
<dbReference type="Proteomes" id="UP001329430">
    <property type="component" value="Chromosome 7"/>
</dbReference>
<keyword evidence="4" id="KW-1185">Reference proteome</keyword>
<accession>A0AAN7ZIZ7</accession>
<reference evidence="3 4" key="1">
    <citation type="journal article" date="2024" name="Insects">
        <title>An Improved Chromosome-Level Genome Assembly of the Firefly Pyrocoelia pectoralis.</title>
        <authorList>
            <person name="Fu X."/>
            <person name="Meyer-Rochow V.B."/>
            <person name="Ballantyne L."/>
            <person name="Zhu X."/>
        </authorList>
    </citation>
    <scope>NUCLEOTIDE SEQUENCE [LARGE SCALE GENOMIC DNA]</scope>
    <source>
        <strain evidence="3">XCY_ONT2</strain>
    </source>
</reference>
<organism evidence="3 4">
    <name type="scientific">Pyrocoelia pectoralis</name>
    <dbReference type="NCBI Taxonomy" id="417401"/>
    <lineage>
        <taxon>Eukaryota</taxon>
        <taxon>Metazoa</taxon>
        <taxon>Ecdysozoa</taxon>
        <taxon>Arthropoda</taxon>
        <taxon>Hexapoda</taxon>
        <taxon>Insecta</taxon>
        <taxon>Pterygota</taxon>
        <taxon>Neoptera</taxon>
        <taxon>Endopterygota</taxon>
        <taxon>Coleoptera</taxon>
        <taxon>Polyphaga</taxon>
        <taxon>Elateriformia</taxon>
        <taxon>Elateroidea</taxon>
        <taxon>Lampyridae</taxon>
        <taxon>Lampyrinae</taxon>
        <taxon>Pyrocoelia</taxon>
    </lineage>
</organism>
<comment type="caution">
    <text evidence="3">The sequence shown here is derived from an EMBL/GenBank/DDBJ whole genome shotgun (WGS) entry which is preliminary data.</text>
</comment>
<dbReference type="AlphaFoldDB" id="A0AAN7ZIZ7"/>
<keyword evidence="1" id="KW-0175">Coiled coil</keyword>
<evidence type="ECO:0000256" key="2">
    <source>
        <dbReference type="SAM" id="MobiDB-lite"/>
    </source>
</evidence>
<feature type="region of interest" description="Disordered" evidence="2">
    <location>
        <begin position="345"/>
        <end position="453"/>
    </location>
</feature>
<feature type="compositionally biased region" description="Low complexity" evidence="2">
    <location>
        <begin position="414"/>
        <end position="427"/>
    </location>
</feature>
<evidence type="ECO:0000313" key="3">
    <source>
        <dbReference type="EMBL" id="KAK5640913.1"/>
    </source>
</evidence>
<evidence type="ECO:0000313" key="4">
    <source>
        <dbReference type="Proteomes" id="UP001329430"/>
    </source>
</evidence>
<proteinExistence type="predicted"/>
<dbReference type="EMBL" id="JAVRBK010000007">
    <property type="protein sequence ID" value="KAK5640913.1"/>
    <property type="molecule type" value="Genomic_DNA"/>
</dbReference>
<feature type="compositionally biased region" description="Basic residues" evidence="2">
    <location>
        <begin position="349"/>
        <end position="364"/>
    </location>
</feature>
<gene>
    <name evidence="3" type="ORF">RI129_009460</name>
</gene>
<evidence type="ECO:0000256" key="1">
    <source>
        <dbReference type="SAM" id="Coils"/>
    </source>
</evidence>
<feature type="region of interest" description="Disordered" evidence="2">
    <location>
        <begin position="1"/>
        <end position="22"/>
    </location>
</feature>